<feature type="region of interest" description="Disordered" evidence="4">
    <location>
        <begin position="1"/>
        <end position="64"/>
    </location>
</feature>
<evidence type="ECO:0000256" key="4">
    <source>
        <dbReference type="SAM" id="MobiDB-lite"/>
    </source>
</evidence>
<dbReference type="GO" id="GO:0006355">
    <property type="term" value="P:regulation of DNA-templated transcription"/>
    <property type="evidence" value="ECO:0007669"/>
    <property type="project" value="InterPro"/>
</dbReference>
<dbReference type="InterPro" id="IPR039187">
    <property type="entry name" value="SNO_AAA"/>
</dbReference>
<evidence type="ECO:0000259" key="7">
    <source>
        <dbReference type="Pfam" id="PF25373"/>
    </source>
</evidence>
<dbReference type="GO" id="GO:0005634">
    <property type="term" value="C:nucleus"/>
    <property type="evidence" value="ECO:0007669"/>
    <property type="project" value="TreeGrafter"/>
</dbReference>
<evidence type="ECO:0000313" key="9">
    <source>
        <dbReference type="Proteomes" id="UP000663887"/>
    </source>
</evidence>
<dbReference type="Proteomes" id="UP000663887">
    <property type="component" value="Unassembled WGS sequence"/>
</dbReference>
<dbReference type="Pfam" id="PF13872">
    <property type="entry name" value="AAA_34"/>
    <property type="match status" value="1"/>
</dbReference>
<dbReference type="PANTHER" id="PTHR12706:SF30">
    <property type="entry name" value="PROTEIN STRAWBERRY NOTCH-RELATED"/>
    <property type="match status" value="1"/>
</dbReference>
<dbReference type="Pfam" id="PF25373">
    <property type="entry name" value="SBNO"/>
    <property type="match status" value="1"/>
</dbReference>
<organism evidence="8 9">
    <name type="scientific">Rotaria magnacalcarata</name>
    <dbReference type="NCBI Taxonomy" id="392030"/>
    <lineage>
        <taxon>Eukaryota</taxon>
        <taxon>Metazoa</taxon>
        <taxon>Spiralia</taxon>
        <taxon>Gnathifera</taxon>
        <taxon>Rotifera</taxon>
        <taxon>Eurotatoria</taxon>
        <taxon>Bdelloidea</taxon>
        <taxon>Philodinida</taxon>
        <taxon>Philodinidae</taxon>
        <taxon>Rotaria</taxon>
    </lineage>
</organism>
<evidence type="ECO:0000259" key="5">
    <source>
        <dbReference type="Pfam" id="PF13871"/>
    </source>
</evidence>
<proteinExistence type="inferred from homology"/>
<feature type="domain" description="Strawberry notch AAA" evidence="6">
    <location>
        <begin position="184"/>
        <end position="493"/>
    </location>
</feature>
<dbReference type="Gene3D" id="3.40.50.300">
    <property type="entry name" value="P-loop containing nucleotide triphosphate hydrolases"/>
    <property type="match status" value="1"/>
</dbReference>
<feature type="compositionally biased region" description="Acidic residues" evidence="4">
    <location>
        <begin position="8"/>
        <end position="22"/>
    </location>
</feature>
<reference evidence="8" key="1">
    <citation type="submission" date="2021-02" db="EMBL/GenBank/DDBJ databases">
        <authorList>
            <person name="Nowell W R."/>
        </authorList>
    </citation>
    <scope>NUCLEOTIDE SEQUENCE</scope>
</reference>
<dbReference type="InterPro" id="IPR026937">
    <property type="entry name" value="SBNO_Helicase_C_dom"/>
</dbReference>
<keyword evidence="2" id="KW-0805">Transcription regulation</keyword>
<keyword evidence="3" id="KW-0804">Transcription</keyword>
<dbReference type="GO" id="GO:0031490">
    <property type="term" value="F:chromatin DNA binding"/>
    <property type="evidence" value="ECO:0007669"/>
    <property type="project" value="TreeGrafter"/>
</dbReference>
<dbReference type="SUPFAM" id="SSF52540">
    <property type="entry name" value="P-loop containing nucleoside triphosphate hydrolases"/>
    <property type="match status" value="2"/>
</dbReference>
<feature type="domain" description="Strawberry notch helicase C" evidence="5">
    <location>
        <begin position="794"/>
        <end position="1076"/>
    </location>
</feature>
<comment type="similarity">
    <text evidence="1">Belongs to the SBNO family.</text>
</comment>
<dbReference type="InterPro" id="IPR027417">
    <property type="entry name" value="P-loop_NTPase"/>
</dbReference>
<feature type="domain" description="SBNO alpha/beta" evidence="7">
    <location>
        <begin position="1118"/>
        <end position="1242"/>
    </location>
</feature>
<dbReference type="FunFam" id="3.40.50.300:FF:000342">
    <property type="entry name" value="Protein strawberry notch homolog 2"/>
    <property type="match status" value="1"/>
</dbReference>
<feature type="region of interest" description="Disordered" evidence="4">
    <location>
        <begin position="634"/>
        <end position="674"/>
    </location>
</feature>
<evidence type="ECO:0000256" key="3">
    <source>
        <dbReference type="ARBA" id="ARBA00023163"/>
    </source>
</evidence>
<dbReference type="InterPro" id="IPR026741">
    <property type="entry name" value="SNO"/>
</dbReference>
<dbReference type="InterPro" id="IPR057332">
    <property type="entry name" value="SBNO_a/b_dom"/>
</dbReference>
<dbReference type="PANTHER" id="PTHR12706">
    <property type="entry name" value="STRAWBERRY NOTCH-RELATED"/>
    <property type="match status" value="1"/>
</dbReference>
<protein>
    <submittedName>
        <fullName evidence="8">Uncharacterized protein</fullName>
    </submittedName>
</protein>
<sequence length="1324" mass="149482">MNSHTSEETNETEEAEEEEDDPFAMAFKELSETNRQADEIARQRSVYSQPSVIPTPPKPQSYPNLSILPSSSITIARPIILHGLHAPVPTRPIIRLQRPITIPSGLYSIPPRLPPLSQNPSSSTTLVHQFIPALRPSLPMPVEFPVKVSGDIEAEEDDEEDQSAQAAADTYSDYMPLKLRLGDRHPDPVVETSSLASVELPDITYQLTIPNEKIQLNTLSALQLETIVYASQRHNTFLPDGSRAGFLIGDGAGVGKGRTIAGLIYENYLLGRRKSLWLSVSNDLKYDSQRDLYDIGAQFIEVHALNKLKYAKISSPQNGGIKRGVIFATYPSLISESQNTTTKIKYSSRMKQLIQWLGGEDFDGVIVFDECHKAKNLAPSPTAKSSKTGLAVLDLQARLPNARIIYASATGASEPRNMAYMTRLGLWGPGTSFTDFNHFIQAIEQRGVGAMELVAMDMKLRGMYIARQLSFSGVHFSILDVPLTSDYFQTYDRSVQLWTDIKEKILQAFELADTSHLVRNHVIARYWLSHQRFFKYLCIACKVSKIVELSRQAVRDGKCVVIGLQSTGEAKTLEQLDELGELNDFISTAKRAPNKQQELYRFVFVFYRGVIQSFVEKHFPTGIEQTQTMTSLYNLNRTNEDDKNRPSKKRKSTHRRTTRSISCDTNESSDDSDVECYSSFLQTNKRRATGKHRDQNNNNQLDEIHNSDNENSCESLLIENTYSQQQHTFAEILGQSETDGGLPVKRIHKKEAPPNLQSYDKRKMTNNEIVEALFNMKAELLNGIEMLGKNLPPNTLDELIDQLGGPSQVAEMTGRKGRIVQHADGQIGYESRSEADIPLEILNISERERFMRGEKLIAIISEAASSGISLQADRRCQNTRRRVHVTLELPWSADRAVQQFGRTHRSNQVSAPEYVFVISELAGEKRFASTVAKRLECLGALTHGDRRATETRDLSRFNIDNKYGKQALENVIRSICNLERPWAPFPKMINNEIKLDFVSEARKALIDVGLISRVVNGPQTLYIAEKDHNNMSRFLNRILGIRVQMQNLLFRFFSDVLNAVIVDARRSGSWDLGILDLGTGEETVSVEKTQVFVIQTVQPNTAPLQVELHQIVVERGLAFIKAVQLKEQSINPEDGFYMSNETRQYCQLPVLALSTTSNVNLGNIRKSEQLFRIYRPNTGLQQRYETSESLRKKYERILPIQAQRYWEELYHKAASSCIHFIRQGRCPASSTNSQQTCEVGLRSRRFFVLSGSVLALWSPMERILPEGKIQMIRIKTTPINNVNNNNNSQLLPLKIVGCIIPKRCLQDLVHLLEKSSTTTYFKSA</sequence>
<dbReference type="GO" id="GO:0042393">
    <property type="term" value="F:histone binding"/>
    <property type="evidence" value="ECO:0007669"/>
    <property type="project" value="TreeGrafter"/>
</dbReference>
<evidence type="ECO:0000256" key="1">
    <source>
        <dbReference type="ARBA" id="ARBA00006992"/>
    </source>
</evidence>
<accession>A0A816QFK7</accession>
<evidence type="ECO:0000259" key="6">
    <source>
        <dbReference type="Pfam" id="PF13872"/>
    </source>
</evidence>
<feature type="compositionally biased region" description="Basic residues" evidence="4">
    <location>
        <begin position="646"/>
        <end position="658"/>
    </location>
</feature>
<gene>
    <name evidence="8" type="ORF">XDN619_LOCUS10304</name>
</gene>
<evidence type="ECO:0000313" key="8">
    <source>
        <dbReference type="EMBL" id="CAF2059396.1"/>
    </source>
</evidence>
<dbReference type="Pfam" id="PF13871">
    <property type="entry name" value="Helicase_C_4"/>
    <property type="match status" value="1"/>
</dbReference>
<evidence type="ECO:0000256" key="2">
    <source>
        <dbReference type="ARBA" id="ARBA00023015"/>
    </source>
</evidence>
<feature type="region of interest" description="Disordered" evidence="4">
    <location>
        <begin position="687"/>
        <end position="707"/>
    </location>
</feature>
<feature type="compositionally biased region" description="Basic and acidic residues" evidence="4">
    <location>
        <begin position="29"/>
        <end position="42"/>
    </location>
</feature>
<name>A0A816QFK7_9BILA</name>
<comment type="caution">
    <text evidence="8">The sequence shown here is derived from an EMBL/GenBank/DDBJ whole genome shotgun (WGS) entry which is preliminary data.</text>
</comment>
<dbReference type="EMBL" id="CAJNRG010003680">
    <property type="protein sequence ID" value="CAF2059396.1"/>
    <property type="molecule type" value="Genomic_DNA"/>
</dbReference>